<sequence length="268" mass="29420">MARRSLLPPLALTTLPLAIEAAPSSDNPMPNPNAVPTRVLQAAPTPLGVGLSLAQHDHVVVPSATTQPPPTSQSKSQMTGIFISTVLLGAISVPLQPEARFAKAFNNSSPKMLRYIAGEQQNGEIVVRPMLARCKRDRGYGKQRPLEVIEGGPWLFQGQPIVLQRWESGMALWKHRHTQVPVWIKLRHLSVEFWIPDGLSTVASGAECQLYLDAIIKACRRLDFARVCVMLDFNSTLPKHLVVLVPRDDGSETPCLVDIDTNGYRLSA</sequence>
<comment type="caution">
    <text evidence="2">The sequence shown here is derived from an EMBL/GenBank/DDBJ whole genome shotgun (WGS) entry which is preliminary data.</text>
</comment>
<evidence type="ECO:0000256" key="1">
    <source>
        <dbReference type="SAM" id="SignalP"/>
    </source>
</evidence>
<reference evidence="2" key="2">
    <citation type="journal article" date="2024" name="Plant">
        <title>Genomic evolution and insights into agronomic trait innovations of Sesamum species.</title>
        <authorList>
            <person name="Miao H."/>
            <person name="Wang L."/>
            <person name="Qu L."/>
            <person name="Liu H."/>
            <person name="Sun Y."/>
            <person name="Le M."/>
            <person name="Wang Q."/>
            <person name="Wei S."/>
            <person name="Zheng Y."/>
            <person name="Lin W."/>
            <person name="Duan Y."/>
            <person name="Cao H."/>
            <person name="Xiong S."/>
            <person name="Wang X."/>
            <person name="Wei L."/>
            <person name="Li C."/>
            <person name="Ma Q."/>
            <person name="Ju M."/>
            <person name="Zhao R."/>
            <person name="Li G."/>
            <person name="Mu C."/>
            <person name="Tian Q."/>
            <person name="Mei H."/>
            <person name="Zhang T."/>
            <person name="Gao T."/>
            <person name="Zhang H."/>
        </authorList>
    </citation>
    <scope>NUCLEOTIDE SEQUENCE</scope>
    <source>
        <strain evidence="2">KEN1</strain>
    </source>
</reference>
<evidence type="ECO:0000313" key="2">
    <source>
        <dbReference type="EMBL" id="KAL0428128.1"/>
    </source>
</evidence>
<accession>A0AAW2VG59</accession>
<evidence type="ECO:0008006" key="3">
    <source>
        <dbReference type="Google" id="ProtNLM"/>
    </source>
</evidence>
<reference evidence="2" key="1">
    <citation type="submission" date="2020-06" db="EMBL/GenBank/DDBJ databases">
        <authorList>
            <person name="Li T."/>
            <person name="Hu X."/>
            <person name="Zhang T."/>
            <person name="Song X."/>
            <person name="Zhang H."/>
            <person name="Dai N."/>
            <person name="Sheng W."/>
            <person name="Hou X."/>
            <person name="Wei L."/>
        </authorList>
    </citation>
    <scope>NUCLEOTIDE SEQUENCE</scope>
    <source>
        <strain evidence="2">KEN1</strain>
        <tissue evidence="2">Leaf</tissue>
    </source>
</reference>
<dbReference type="PANTHER" id="PTHR31286:SF180">
    <property type="entry name" value="OS10G0362600 PROTEIN"/>
    <property type="match status" value="1"/>
</dbReference>
<dbReference type="PANTHER" id="PTHR31286">
    <property type="entry name" value="GLYCINE-RICH CELL WALL STRUCTURAL PROTEIN 1.8-LIKE"/>
    <property type="match status" value="1"/>
</dbReference>
<keyword evidence="1" id="KW-0732">Signal</keyword>
<gene>
    <name evidence="2" type="ORF">Slati_2987600</name>
</gene>
<organism evidence="2">
    <name type="scientific">Sesamum latifolium</name>
    <dbReference type="NCBI Taxonomy" id="2727402"/>
    <lineage>
        <taxon>Eukaryota</taxon>
        <taxon>Viridiplantae</taxon>
        <taxon>Streptophyta</taxon>
        <taxon>Embryophyta</taxon>
        <taxon>Tracheophyta</taxon>
        <taxon>Spermatophyta</taxon>
        <taxon>Magnoliopsida</taxon>
        <taxon>eudicotyledons</taxon>
        <taxon>Gunneridae</taxon>
        <taxon>Pentapetalae</taxon>
        <taxon>asterids</taxon>
        <taxon>lamiids</taxon>
        <taxon>Lamiales</taxon>
        <taxon>Pedaliaceae</taxon>
        <taxon>Sesamum</taxon>
    </lineage>
</organism>
<name>A0AAW2VG59_9LAMI</name>
<feature type="chain" id="PRO_5043968777" description="DUF4283 domain-containing protein" evidence="1">
    <location>
        <begin position="22"/>
        <end position="268"/>
    </location>
</feature>
<dbReference type="EMBL" id="JACGWN010000010">
    <property type="protein sequence ID" value="KAL0428128.1"/>
    <property type="molecule type" value="Genomic_DNA"/>
</dbReference>
<dbReference type="InterPro" id="IPR040256">
    <property type="entry name" value="At4g02000-like"/>
</dbReference>
<proteinExistence type="predicted"/>
<dbReference type="AlphaFoldDB" id="A0AAW2VG59"/>
<protein>
    <recommendedName>
        <fullName evidence="3">DUF4283 domain-containing protein</fullName>
    </recommendedName>
</protein>
<feature type="signal peptide" evidence="1">
    <location>
        <begin position="1"/>
        <end position="21"/>
    </location>
</feature>